<evidence type="ECO:0008006" key="5">
    <source>
        <dbReference type="Google" id="ProtNLM"/>
    </source>
</evidence>
<evidence type="ECO:0000313" key="3">
    <source>
        <dbReference type="EMBL" id="CAB4199011.1"/>
    </source>
</evidence>
<dbReference type="EMBL" id="LR797281">
    <property type="protein sequence ID" value="CAB4199011.1"/>
    <property type="molecule type" value="Genomic_DNA"/>
</dbReference>
<dbReference type="EMBL" id="LR797381">
    <property type="protein sequence ID" value="CAB4212779.1"/>
    <property type="molecule type" value="Genomic_DNA"/>
</dbReference>
<sequence>MPAESDEIDCERCGTTIESGDAYSLDGYEYCSSCHDDVQYESEQEDEDRHTEGVHSYGYKPQAMFFNSDGHASRNASRITEDNGIVHGRPYMGMEIEVEDPNGRHDHDDIVQEIHNRTNGLVYVKEDCSLSNGFEIVTHPMTIGYLQNHADGLGSALSYLRTRGFRAWQTSTCGLHIHISKNSFKDAKHEMKFLYFVYMNKENMVKFSGRQSGFAKYDIDAFVGASGMDWDDKDKPTIMEVVKGVRKNGEYVPSAYERNLAVNRNNSHTHELRLFRPSLKFETVLAYGEFVHCLWEFTQVVTSGQAIKEKGLREFEMFANYAREHNELYPNLVKKIHKRGVSPMPLGWSTEDNTESDGK</sequence>
<organism evidence="4">
    <name type="scientific">uncultured Caudovirales phage</name>
    <dbReference type="NCBI Taxonomy" id="2100421"/>
    <lineage>
        <taxon>Viruses</taxon>
        <taxon>Duplodnaviria</taxon>
        <taxon>Heunggongvirae</taxon>
        <taxon>Uroviricota</taxon>
        <taxon>Caudoviricetes</taxon>
        <taxon>Peduoviridae</taxon>
        <taxon>Maltschvirus</taxon>
        <taxon>Maltschvirus maltsch</taxon>
    </lineage>
</organism>
<gene>
    <name evidence="2" type="ORF">UFOVP1091_34</name>
    <name evidence="3" type="ORF">UFOVP1335_12</name>
    <name evidence="4" type="ORF">UFOVP1445_34</name>
    <name evidence="1" type="ORF">UFOVP914_33</name>
</gene>
<reference evidence="4" key="1">
    <citation type="submission" date="2020-05" db="EMBL/GenBank/DDBJ databases">
        <authorList>
            <person name="Chiriac C."/>
            <person name="Salcher M."/>
            <person name="Ghai R."/>
            <person name="Kavagutti S V."/>
        </authorList>
    </citation>
    <scope>NUCLEOTIDE SEQUENCE</scope>
</reference>
<dbReference type="EMBL" id="LR796864">
    <property type="protein sequence ID" value="CAB4171280.1"/>
    <property type="molecule type" value="Genomic_DNA"/>
</dbReference>
<accession>A0A6J5SFF7</accession>
<evidence type="ECO:0000313" key="1">
    <source>
        <dbReference type="EMBL" id="CAB4171280.1"/>
    </source>
</evidence>
<name>A0A6J5SFF7_9CAUD</name>
<evidence type="ECO:0000313" key="4">
    <source>
        <dbReference type="EMBL" id="CAB4212779.1"/>
    </source>
</evidence>
<evidence type="ECO:0000313" key="2">
    <source>
        <dbReference type="EMBL" id="CAB4183065.1"/>
    </source>
</evidence>
<proteinExistence type="predicted"/>
<dbReference type="EMBL" id="LR797033">
    <property type="protein sequence ID" value="CAB4183065.1"/>
    <property type="molecule type" value="Genomic_DNA"/>
</dbReference>
<protein>
    <recommendedName>
        <fullName evidence="5">Amidoligase enzyme</fullName>
    </recommendedName>
</protein>